<feature type="compositionally biased region" description="Polar residues" evidence="1">
    <location>
        <begin position="27"/>
        <end position="48"/>
    </location>
</feature>
<evidence type="ECO:0000256" key="1">
    <source>
        <dbReference type="SAM" id="MobiDB-lite"/>
    </source>
</evidence>
<proteinExistence type="predicted"/>
<organism evidence="2 3">
    <name type="scientific">Parachaetomium inaequale</name>
    <dbReference type="NCBI Taxonomy" id="2588326"/>
    <lineage>
        <taxon>Eukaryota</taxon>
        <taxon>Fungi</taxon>
        <taxon>Dikarya</taxon>
        <taxon>Ascomycota</taxon>
        <taxon>Pezizomycotina</taxon>
        <taxon>Sordariomycetes</taxon>
        <taxon>Sordariomycetidae</taxon>
        <taxon>Sordariales</taxon>
        <taxon>Chaetomiaceae</taxon>
        <taxon>Parachaetomium</taxon>
    </lineage>
</organism>
<feature type="region of interest" description="Disordered" evidence="1">
    <location>
        <begin position="108"/>
        <end position="167"/>
    </location>
</feature>
<protein>
    <submittedName>
        <fullName evidence="2">Uncharacterized protein</fullName>
    </submittedName>
</protein>
<sequence length="245" mass="27510">MEMVIPPRDHGPSTYRYTWDENGEVEQVTSTTTTNRVRPDSRTLSSTERLPPGHRRRQSAQWPFQSIITDTEEPASPSSPSHHHRRTTATSQRYSAWHPSLLQQLHPLASNPYIPTPTHDPESRPRPRPRSGSGAIIPPEYVRTLLHSTSPESLSRRVHDASSRSRTATPHLVAGAANARHRSRVADFEGFQVQIRDEDPDGEGVFSEMDLGIMERVDSREGGVVHGVDVDGREEEHQRFLKAAA</sequence>
<reference evidence="3" key="1">
    <citation type="journal article" date="2023" name="Mol. Phylogenet. Evol.">
        <title>Genome-scale phylogeny and comparative genomics of the fungal order Sordariales.</title>
        <authorList>
            <person name="Hensen N."/>
            <person name="Bonometti L."/>
            <person name="Westerberg I."/>
            <person name="Brannstrom I.O."/>
            <person name="Guillou S."/>
            <person name="Cros-Aarteil S."/>
            <person name="Calhoun S."/>
            <person name="Haridas S."/>
            <person name="Kuo A."/>
            <person name="Mondo S."/>
            <person name="Pangilinan J."/>
            <person name="Riley R."/>
            <person name="LaButti K."/>
            <person name="Andreopoulos B."/>
            <person name="Lipzen A."/>
            <person name="Chen C."/>
            <person name="Yan M."/>
            <person name="Daum C."/>
            <person name="Ng V."/>
            <person name="Clum A."/>
            <person name="Steindorff A."/>
            <person name="Ohm R.A."/>
            <person name="Martin F."/>
            <person name="Silar P."/>
            <person name="Natvig D.O."/>
            <person name="Lalanne C."/>
            <person name="Gautier V."/>
            <person name="Ament-Velasquez S.L."/>
            <person name="Kruys A."/>
            <person name="Hutchinson M.I."/>
            <person name="Powell A.J."/>
            <person name="Barry K."/>
            <person name="Miller A.N."/>
            <person name="Grigoriev I.V."/>
            <person name="Debuchy R."/>
            <person name="Gladieux P."/>
            <person name="Hiltunen Thoren M."/>
            <person name="Johannesson H."/>
        </authorList>
    </citation>
    <scope>NUCLEOTIDE SEQUENCE [LARGE SCALE GENOMIC DNA]</scope>
    <source>
        <strain evidence="3">CBS 284.82</strain>
    </source>
</reference>
<gene>
    <name evidence="2" type="ORF">C8A01DRAFT_34139</name>
</gene>
<accession>A0AAN6PKQ0</accession>
<feature type="region of interest" description="Disordered" evidence="1">
    <location>
        <begin position="1"/>
        <end position="93"/>
    </location>
</feature>
<comment type="caution">
    <text evidence="2">The sequence shown here is derived from an EMBL/GenBank/DDBJ whole genome shotgun (WGS) entry which is preliminary data.</text>
</comment>
<dbReference type="EMBL" id="MU854351">
    <property type="protein sequence ID" value="KAK4041760.1"/>
    <property type="molecule type" value="Genomic_DNA"/>
</dbReference>
<dbReference type="AlphaFoldDB" id="A0AAN6PKQ0"/>
<feature type="compositionally biased region" description="Polar residues" evidence="1">
    <location>
        <begin position="59"/>
        <end position="69"/>
    </location>
</feature>
<dbReference type="Proteomes" id="UP001303115">
    <property type="component" value="Unassembled WGS sequence"/>
</dbReference>
<name>A0AAN6PKQ0_9PEZI</name>
<evidence type="ECO:0000313" key="2">
    <source>
        <dbReference type="EMBL" id="KAK4041760.1"/>
    </source>
</evidence>
<feature type="compositionally biased region" description="Basic and acidic residues" evidence="1">
    <location>
        <begin position="154"/>
        <end position="163"/>
    </location>
</feature>
<keyword evidence="3" id="KW-1185">Reference proteome</keyword>
<evidence type="ECO:0000313" key="3">
    <source>
        <dbReference type="Proteomes" id="UP001303115"/>
    </source>
</evidence>
<feature type="non-terminal residue" evidence="2">
    <location>
        <position position="245"/>
    </location>
</feature>